<accession>A0ABP8M823</accession>
<dbReference type="Pfam" id="PF06961">
    <property type="entry name" value="DUF1294"/>
    <property type="match status" value="1"/>
</dbReference>
<dbReference type="EMBL" id="BAABGA010000006">
    <property type="protein sequence ID" value="GAA4445010.1"/>
    <property type="molecule type" value="Genomic_DNA"/>
</dbReference>
<reference evidence="3" key="1">
    <citation type="journal article" date="2019" name="Int. J. Syst. Evol. Microbiol.">
        <title>The Global Catalogue of Microorganisms (GCM) 10K type strain sequencing project: providing services to taxonomists for standard genome sequencing and annotation.</title>
        <authorList>
            <consortium name="The Broad Institute Genomics Platform"/>
            <consortium name="The Broad Institute Genome Sequencing Center for Infectious Disease"/>
            <person name="Wu L."/>
            <person name="Ma J."/>
        </authorList>
    </citation>
    <scope>NUCLEOTIDE SEQUENCE [LARGE SCALE GENOMIC DNA]</scope>
    <source>
        <strain evidence="3">JCM 17759</strain>
    </source>
</reference>
<keyword evidence="1" id="KW-1133">Transmembrane helix</keyword>
<keyword evidence="1" id="KW-0472">Membrane</keyword>
<evidence type="ECO:0008006" key="4">
    <source>
        <dbReference type="Google" id="ProtNLM"/>
    </source>
</evidence>
<evidence type="ECO:0000313" key="3">
    <source>
        <dbReference type="Proteomes" id="UP001500840"/>
    </source>
</evidence>
<name>A0ABP8M823_9BACT</name>
<proteinExistence type="predicted"/>
<comment type="caution">
    <text evidence="2">The sequence shown here is derived from an EMBL/GenBank/DDBJ whole genome shotgun (WGS) entry which is preliminary data.</text>
</comment>
<keyword evidence="1" id="KW-0812">Transmembrane</keyword>
<protein>
    <recommendedName>
        <fullName evidence="4">DUF1294 domain-containing protein</fullName>
    </recommendedName>
</protein>
<evidence type="ECO:0000256" key="1">
    <source>
        <dbReference type="SAM" id="Phobius"/>
    </source>
</evidence>
<evidence type="ECO:0000313" key="2">
    <source>
        <dbReference type="EMBL" id="GAA4445010.1"/>
    </source>
</evidence>
<feature type="transmembrane region" description="Helical" evidence="1">
    <location>
        <begin position="69"/>
        <end position="90"/>
    </location>
</feature>
<dbReference type="PIRSF" id="PIRSF002599">
    <property type="entry name" value="Cold_shock_A"/>
    <property type="match status" value="1"/>
</dbReference>
<dbReference type="InterPro" id="IPR012156">
    <property type="entry name" value="Cold_shock_CspA"/>
</dbReference>
<keyword evidence="3" id="KW-1185">Reference proteome</keyword>
<feature type="transmembrane region" description="Helical" evidence="1">
    <location>
        <begin position="6"/>
        <end position="23"/>
    </location>
</feature>
<gene>
    <name evidence="2" type="ORF">GCM10023156_04070</name>
</gene>
<dbReference type="InterPro" id="IPR010718">
    <property type="entry name" value="DUF1294"/>
</dbReference>
<dbReference type="Proteomes" id="UP001500840">
    <property type="component" value="Unassembled WGS sequence"/>
</dbReference>
<organism evidence="2 3">
    <name type="scientific">Novipirellula rosea</name>
    <dbReference type="NCBI Taxonomy" id="1031540"/>
    <lineage>
        <taxon>Bacteria</taxon>
        <taxon>Pseudomonadati</taxon>
        <taxon>Planctomycetota</taxon>
        <taxon>Planctomycetia</taxon>
        <taxon>Pirellulales</taxon>
        <taxon>Pirellulaceae</taxon>
        <taxon>Novipirellula</taxon>
    </lineage>
</organism>
<sequence length="91" mass="10321">MLIGFAIWTLVASLITAILYAWDKRAAQTDRRRIPERTLLGWSLVGGWPGGWIAGRWLRHKTYKRSYRIQFALAATLNLLGIAAVVYASFN</sequence>
<dbReference type="RefSeq" id="WP_339942345.1">
    <property type="nucleotide sequence ID" value="NZ_BAABGA010000006.1"/>
</dbReference>